<gene>
    <name evidence="6" type="ORF">JD77_05881</name>
</gene>
<evidence type="ECO:0000259" key="5">
    <source>
        <dbReference type="Pfam" id="PF00155"/>
    </source>
</evidence>
<feature type="domain" description="Aminotransferase class I/classII large" evidence="5">
    <location>
        <begin position="51"/>
        <end position="396"/>
    </location>
</feature>
<protein>
    <submittedName>
        <fullName evidence="6">2-aminoadipate transaminase</fullName>
    </submittedName>
</protein>
<organism evidence="6 7">
    <name type="scientific">Micromonospora olivasterospora</name>
    <dbReference type="NCBI Taxonomy" id="1880"/>
    <lineage>
        <taxon>Bacteria</taxon>
        <taxon>Bacillati</taxon>
        <taxon>Actinomycetota</taxon>
        <taxon>Actinomycetes</taxon>
        <taxon>Micromonosporales</taxon>
        <taxon>Micromonosporaceae</taxon>
        <taxon>Micromonospora</taxon>
    </lineage>
</organism>
<dbReference type="InterPro" id="IPR004839">
    <property type="entry name" value="Aminotransferase_I/II_large"/>
</dbReference>
<dbReference type="Pfam" id="PF00155">
    <property type="entry name" value="Aminotran_1_2"/>
    <property type="match status" value="1"/>
</dbReference>
<dbReference type="PANTHER" id="PTHR42790">
    <property type="entry name" value="AMINOTRANSFERASE"/>
    <property type="match status" value="1"/>
</dbReference>
<evidence type="ECO:0000256" key="2">
    <source>
        <dbReference type="ARBA" id="ARBA00022576"/>
    </source>
</evidence>
<dbReference type="InterPro" id="IPR015422">
    <property type="entry name" value="PyrdxlP-dep_Trfase_small"/>
</dbReference>
<dbReference type="CDD" id="cd00609">
    <property type="entry name" value="AAT_like"/>
    <property type="match status" value="1"/>
</dbReference>
<dbReference type="EMBL" id="VLKE01000001">
    <property type="protein sequence ID" value="TWH70856.1"/>
    <property type="molecule type" value="Genomic_DNA"/>
</dbReference>
<dbReference type="InterPro" id="IPR015424">
    <property type="entry name" value="PyrdxlP-dep_Trfase"/>
</dbReference>
<sequence length="402" mass="43173">MPATTPLSSLADRAVADPIAPIFGKVMSRQAADSSFVSLAAGSPDNRLLPNDLLEALVQDARQADQHLDLLNYTMPQGLPSLRAHFARLLQGQGVRCTPDGLLITSGGMEAISLAAELTLNPGDVVLVESPAFPGAMSAFQRCGARVIHVDCDDDGIIPEAVVEAIALHQPKLLSVMPDFQNPSGRVMPAARRERLALIIEDTGVMAIEDGVYTQLRFTGDPLPPLQSYAPDHVLYASSVSKILAPAMRVGALVAPPAFVEHARRVKSAYNMQASGFTQAIAARFLDPGKSFLTDHLRSLRTAYADRYRVMDQALAQHFPGSAGYTWTRPSGGMFLWLEGPNSVDFTAALDRALKAGVAYIPGSLFYFDPRRGHQAARLNYASTSPDRIPEGIARLAMALSG</sequence>
<dbReference type="Gene3D" id="3.90.1150.10">
    <property type="entry name" value="Aspartate Aminotransferase, domain 1"/>
    <property type="match status" value="1"/>
</dbReference>
<dbReference type="InterPro" id="IPR015421">
    <property type="entry name" value="PyrdxlP-dep_Trfase_major"/>
</dbReference>
<dbReference type="InterPro" id="IPR050859">
    <property type="entry name" value="Class-I_PLP-dep_aminotransf"/>
</dbReference>
<keyword evidence="7" id="KW-1185">Reference proteome</keyword>
<dbReference type="GO" id="GO:0030170">
    <property type="term" value="F:pyridoxal phosphate binding"/>
    <property type="evidence" value="ECO:0007669"/>
    <property type="project" value="InterPro"/>
</dbReference>
<dbReference type="Gene3D" id="3.40.640.10">
    <property type="entry name" value="Type I PLP-dependent aspartate aminotransferase-like (Major domain)"/>
    <property type="match status" value="1"/>
</dbReference>
<dbReference type="PANTHER" id="PTHR42790:SF19">
    <property type="entry name" value="KYNURENINE_ALPHA-AMINOADIPATE AMINOTRANSFERASE, MITOCHONDRIAL"/>
    <property type="match status" value="1"/>
</dbReference>
<comment type="cofactor">
    <cofactor evidence="1">
        <name>pyridoxal 5'-phosphate</name>
        <dbReference type="ChEBI" id="CHEBI:597326"/>
    </cofactor>
</comment>
<keyword evidence="3" id="KW-0808">Transferase</keyword>
<dbReference type="RefSeq" id="WP_145777047.1">
    <property type="nucleotide sequence ID" value="NZ_BAAATQ010000160.1"/>
</dbReference>
<keyword evidence="4" id="KW-0663">Pyridoxal phosphate</keyword>
<dbReference type="GO" id="GO:1901605">
    <property type="term" value="P:alpha-amino acid metabolic process"/>
    <property type="evidence" value="ECO:0007669"/>
    <property type="project" value="TreeGrafter"/>
</dbReference>
<accession>A0A562IJ56</accession>
<name>A0A562IJ56_MICOL</name>
<evidence type="ECO:0000313" key="7">
    <source>
        <dbReference type="Proteomes" id="UP000319825"/>
    </source>
</evidence>
<comment type="caution">
    <text evidence="6">The sequence shown here is derived from an EMBL/GenBank/DDBJ whole genome shotgun (WGS) entry which is preliminary data.</text>
</comment>
<evidence type="ECO:0000256" key="1">
    <source>
        <dbReference type="ARBA" id="ARBA00001933"/>
    </source>
</evidence>
<dbReference type="GO" id="GO:0008483">
    <property type="term" value="F:transaminase activity"/>
    <property type="evidence" value="ECO:0007669"/>
    <property type="project" value="UniProtKB-KW"/>
</dbReference>
<evidence type="ECO:0000313" key="6">
    <source>
        <dbReference type="EMBL" id="TWH70856.1"/>
    </source>
</evidence>
<dbReference type="OrthoDB" id="199743at2"/>
<keyword evidence="2" id="KW-0032">Aminotransferase</keyword>
<dbReference type="SUPFAM" id="SSF53383">
    <property type="entry name" value="PLP-dependent transferases"/>
    <property type="match status" value="1"/>
</dbReference>
<reference evidence="6 7" key="1">
    <citation type="submission" date="2019-07" db="EMBL/GenBank/DDBJ databases">
        <title>R&amp;d 2014.</title>
        <authorList>
            <person name="Klenk H.-P."/>
        </authorList>
    </citation>
    <scope>NUCLEOTIDE SEQUENCE [LARGE SCALE GENOMIC DNA]</scope>
    <source>
        <strain evidence="6 7">DSM 43868</strain>
    </source>
</reference>
<evidence type="ECO:0000256" key="4">
    <source>
        <dbReference type="ARBA" id="ARBA00022898"/>
    </source>
</evidence>
<dbReference type="AlphaFoldDB" id="A0A562IJ56"/>
<proteinExistence type="predicted"/>
<dbReference type="Proteomes" id="UP000319825">
    <property type="component" value="Unassembled WGS sequence"/>
</dbReference>
<evidence type="ECO:0000256" key="3">
    <source>
        <dbReference type="ARBA" id="ARBA00022679"/>
    </source>
</evidence>